<organism evidence="2 3">
    <name type="scientific">Richelia intracellularis HH01</name>
    <dbReference type="NCBI Taxonomy" id="1165094"/>
    <lineage>
        <taxon>Bacteria</taxon>
        <taxon>Bacillati</taxon>
        <taxon>Cyanobacteriota</taxon>
        <taxon>Cyanophyceae</taxon>
        <taxon>Nostocales</taxon>
        <taxon>Nostocaceae</taxon>
        <taxon>Richelia</taxon>
    </lineage>
</organism>
<proteinExistence type="predicted"/>
<protein>
    <submittedName>
        <fullName evidence="2">Uncharacterized protein</fullName>
    </submittedName>
</protein>
<evidence type="ECO:0000313" key="3">
    <source>
        <dbReference type="Proteomes" id="UP000053051"/>
    </source>
</evidence>
<keyword evidence="1" id="KW-1133">Transmembrane helix</keyword>
<comment type="caution">
    <text evidence="2">The sequence shown here is derived from an EMBL/GenBank/DDBJ whole genome shotgun (WGS) entry which is preliminary data.</text>
</comment>
<sequence>MKLDDTTVFSYTDIEGIYQLVIYSRYTAIQQGELSITAKGYINYRSSIKLSLQQKELGDICLAELNTDINSSYLFPVLIGATIALIIITMIILNSTPKKVPEYPRNRYSVYIVKI</sequence>
<dbReference type="STRING" id="1165094.RINTHH_5480"/>
<accession>M1WZD7</accession>
<evidence type="ECO:0000256" key="1">
    <source>
        <dbReference type="SAM" id="Phobius"/>
    </source>
</evidence>
<dbReference type="AlphaFoldDB" id="M1WZD7"/>
<dbReference type="Proteomes" id="UP000053051">
    <property type="component" value="Unassembled WGS sequence"/>
</dbReference>
<reference evidence="2 3" key="1">
    <citation type="submission" date="2012-05" db="EMBL/GenBank/DDBJ databases">
        <authorList>
            <person name="Hilton J."/>
        </authorList>
    </citation>
    <scope>NUCLEOTIDE SEQUENCE [LARGE SCALE GENOMIC DNA]</scope>
    <source>
        <strain evidence="2 3">HH01</strain>
    </source>
</reference>
<keyword evidence="1" id="KW-0472">Membrane</keyword>
<evidence type="ECO:0000313" key="2">
    <source>
        <dbReference type="EMBL" id="CCH66703.1"/>
    </source>
</evidence>
<name>M1WZD7_9NOST</name>
<keyword evidence="3" id="KW-1185">Reference proteome</keyword>
<gene>
    <name evidence="2" type="ORF">RINTHH_5480</name>
</gene>
<dbReference type="EMBL" id="CAIY01000027">
    <property type="protein sequence ID" value="CCH66703.1"/>
    <property type="molecule type" value="Genomic_DNA"/>
</dbReference>
<keyword evidence="1" id="KW-0812">Transmembrane</keyword>
<feature type="transmembrane region" description="Helical" evidence="1">
    <location>
        <begin position="73"/>
        <end position="93"/>
    </location>
</feature>
<reference evidence="3" key="2">
    <citation type="submission" date="2016-01" db="EMBL/GenBank/DDBJ databases">
        <title>Diatom-associated endosymboitic cyanobacterium lacks core nitrogen metabolism enzymes.</title>
        <authorList>
            <person name="Hilton J.A."/>
            <person name="Foster R.A."/>
            <person name="Tripp H.J."/>
            <person name="Carter B.J."/>
            <person name="Zehr J.P."/>
            <person name="Villareal T.A."/>
        </authorList>
    </citation>
    <scope>NUCLEOTIDE SEQUENCE [LARGE SCALE GENOMIC DNA]</scope>
    <source>
        <strain evidence="3">HH01</strain>
    </source>
</reference>